<feature type="transmembrane region" description="Helical" evidence="1">
    <location>
        <begin position="163"/>
        <end position="186"/>
    </location>
</feature>
<protein>
    <submittedName>
        <fullName evidence="2">Uncharacterized protein</fullName>
    </submittedName>
</protein>
<feature type="transmembrane region" description="Helical" evidence="1">
    <location>
        <begin position="41"/>
        <end position="63"/>
    </location>
</feature>
<keyword evidence="1" id="KW-0472">Membrane</keyword>
<feature type="transmembrane region" description="Helical" evidence="1">
    <location>
        <begin position="206"/>
        <end position="224"/>
    </location>
</feature>
<organism evidence="2 3">
    <name type="scientific">Tetraparma gracilis</name>
    <dbReference type="NCBI Taxonomy" id="2962635"/>
    <lineage>
        <taxon>Eukaryota</taxon>
        <taxon>Sar</taxon>
        <taxon>Stramenopiles</taxon>
        <taxon>Ochrophyta</taxon>
        <taxon>Bolidophyceae</taxon>
        <taxon>Parmales</taxon>
        <taxon>Triparmaceae</taxon>
        <taxon>Tetraparma</taxon>
    </lineage>
</organism>
<name>A0ABQ6N4D8_9STRA</name>
<comment type="caution">
    <text evidence="2">The sequence shown here is derived from an EMBL/GenBank/DDBJ whole genome shotgun (WGS) entry which is preliminary data.</text>
</comment>
<keyword evidence="1" id="KW-0812">Transmembrane</keyword>
<evidence type="ECO:0000256" key="1">
    <source>
        <dbReference type="SAM" id="Phobius"/>
    </source>
</evidence>
<feature type="transmembrane region" description="Helical" evidence="1">
    <location>
        <begin position="12"/>
        <end position="35"/>
    </location>
</feature>
<feature type="transmembrane region" description="Helical" evidence="1">
    <location>
        <begin position="121"/>
        <end position="142"/>
    </location>
</feature>
<dbReference type="Proteomes" id="UP001165060">
    <property type="component" value="Unassembled WGS sequence"/>
</dbReference>
<dbReference type="EMBL" id="BRYB01002161">
    <property type="protein sequence ID" value="GMI40508.1"/>
    <property type="molecule type" value="Genomic_DNA"/>
</dbReference>
<sequence length="240" mass="26424">MGALYEKLENILSYGHLFDFVTCWSHWLLFVVVVIFPAAPQSIICGARLSVLATSIVGTLILLGRGKDTLPLIKKRLYVYEPSLVHPFFESYPTIFGIDCLWHGVPMWFVLSSKALPEAEVFNSVLTVGALGGTFLLFEYFIRGIDPYVTYGLKAVGTNTPSVLTGIALSSVCLFSTARDPMTVLAGWRGLLGNLVRVPEDDVDQLAAAALAIAAWYWTVTTYARNCASEKSFKEMVARL</sequence>
<evidence type="ECO:0000313" key="3">
    <source>
        <dbReference type="Proteomes" id="UP001165060"/>
    </source>
</evidence>
<evidence type="ECO:0000313" key="2">
    <source>
        <dbReference type="EMBL" id="GMI40508.1"/>
    </source>
</evidence>
<accession>A0ABQ6N4D8</accession>
<gene>
    <name evidence="2" type="ORF">TeGR_g4398</name>
</gene>
<keyword evidence="1" id="KW-1133">Transmembrane helix</keyword>
<proteinExistence type="predicted"/>
<keyword evidence="3" id="KW-1185">Reference proteome</keyword>
<reference evidence="2 3" key="1">
    <citation type="journal article" date="2023" name="Commun. Biol.">
        <title>Genome analysis of Parmales, the sister group of diatoms, reveals the evolutionary specialization of diatoms from phago-mixotrophs to photoautotrophs.</title>
        <authorList>
            <person name="Ban H."/>
            <person name="Sato S."/>
            <person name="Yoshikawa S."/>
            <person name="Yamada K."/>
            <person name="Nakamura Y."/>
            <person name="Ichinomiya M."/>
            <person name="Sato N."/>
            <person name="Blanc-Mathieu R."/>
            <person name="Endo H."/>
            <person name="Kuwata A."/>
            <person name="Ogata H."/>
        </authorList>
    </citation>
    <scope>NUCLEOTIDE SEQUENCE [LARGE SCALE GENOMIC DNA]</scope>
</reference>